<dbReference type="WBParaSite" id="PEQ_0001221401-mRNA-1">
    <property type="protein sequence ID" value="PEQ_0001221401-mRNA-1"/>
    <property type="gene ID" value="PEQ_0001221401"/>
</dbReference>
<evidence type="ECO:0000313" key="2">
    <source>
        <dbReference type="WBParaSite" id="PEQ_0001221401-mRNA-1"/>
    </source>
</evidence>
<name>A0A914S4X6_PAREQ</name>
<evidence type="ECO:0000313" key="1">
    <source>
        <dbReference type="Proteomes" id="UP000887564"/>
    </source>
</evidence>
<dbReference type="Proteomes" id="UP000887564">
    <property type="component" value="Unplaced"/>
</dbReference>
<accession>A0A914S4X6</accession>
<proteinExistence type="predicted"/>
<reference evidence="2" key="1">
    <citation type="submission" date="2022-11" db="UniProtKB">
        <authorList>
            <consortium name="WormBaseParasite"/>
        </authorList>
    </citation>
    <scope>IDENTIFICATION</scope>
</reference>
<sequence>MLLQITVAHHETDARTTRIHRHGWNKYKTLPIFLYYSISMDAITLRK</sequence>
<protein>
    <submittedName>
        <fullName evidence="2">Uncharacterized protein</fullName>
    </submittedName>
</protein>
<keyword evidence="1" id="KW-1185">Reference proteome</keyword>
<organism evidence="1 2">
    <name type="scientific">Parascaris equorum</name>
    <name type="common">Equine roundworm</name>
    <dbReference type="NCBI Taxonomy" id="6256"/>
    <lineage>
        <taxon>Eukaryota</taxon>
        <taxon>Metazoa</taxon>
        <taxon>Ecdysozoa</taxon>
        <taxon>Nematoda</taxon>
        <taxon>Chromadorea</taxon>
        <taxon>Rhabditida</taxon>
        <taxon>Spirurina</taxon>
        <taxon>Ascaridomorpha</taxon>
        <taxon>Ascaridoidea</taxon>
        <taxon>Ascarididae</taxon>
        <taxon>Parascaris</taxon>
    </lineage>
</organism>
<dbReference type="AlphaFoldDB" id="A0A914S4X6"/>